<evidence type="ECO:0000256" key="1">
    <source>
        <dbReference type="SAM" id="MobiDB-lite"/>
    </source>
</evidence>
<feature type="compositionally biased region" description="Pro residues" evidence="1">
    <location>
        <begin position="1"/>
        <end position="12"/>
    </location>
</feature>
<accession>A0A368VXY3</accession>
<dbReference type="Proteomes" id="UP000253495">
    <property type="component" value="Unassembled WGS sequence"/>
</dbReference>
<comment type="caution">
    <text evidence="3">The sequence shown here is derived from an EMBL/GenBank/DDBJ whole genome shotgun (WGS) entry which is preliminary data.</text>
</comment>
<evidence type="ECO:0000259" key="2">
    <source>
        <dbReference type="Pfam" id="PF07179"/>
    </source>
</evidence>
<protein>
    <recommendedName>
        <fullName evidence="2">SseB protein N-terminal domain-containing protein</fullName>
    </recommendedName>
</protein>
<dbReference type="InterPro" id="IPR009839">
    <property type="entry name" value="SseB_N"/>
</dbReference>
<evidence type="ECO:0000313" key="4">
    <source>
        <dbReference type="Proteomes" id="UP000253495"/>
    </source>
</evidence>
<name>A0A368VXY3_9ACTN</name>
<reference evidence="3 4" key="1">
    <citation type="submission" date="2018-07" db="EMBL/GenBank/DDBJ databases">
        <title>Genomic Encyclopedia of Type Strains, Phase III (KMG-III): the genomes of soil and plant-associated and newly described type strains.</title>
        <authorList>
            <person name="Whitman W."/>
        </authorList>
    </citation>
    <scope>NUCLEOTIDE SEQUENCE [LARGE SCALE GENOMIC DNA]</scope>
    <source>
        <strain evidence="3 4">CECT 8575</strain>
    </source>
</reference>
<dbReference type="AlphaFoldDB" id="A0A368VXY3"/>
<evidence type="ECO:0000313" key="3">
    <source>
        <dbReference type="EMBL" id="RCW47058.1"/>
    </source>
</evidence>
<gene>
    <name evidence="3" type="ORF">DFQ14_101402</name>
</gene>
<proteinExistence type="predicted"/>
<keyword evidence="4" id="KW-1185">Reference proteome</keyword>
<dbReference type="Pfam" id="PF07179">
    <property type="entry name" value="SseB"/>
    <property type="match status" value="1"/>
</dbReference>
<dbReference type="EMBL" id="QPJC01000001">
    <property type="protein sequence ID" value="RCW47058.1"/>
    <property type="molecule type" value="Genomic_DNA"/>
</dbReference>
<dbReference type="OrthoDB" id="5164467at2"/>
<dbReference type="NCBIfam" id="NF033532">
    <property type="entry name" value="lone7para_assoc"/>
    <property type="match status" value="1"/>
</dbReference>
<organism evidence="3 4">
    <name type="scientific">Halopolyspora algeriensis</name>
    <dbReference type="NCBI Taxonomy" id="1500506"/>
    <lineage>
        <taxon>Bacteria</taxon>
        <taxon>Bacillati</taxon>
        <taxon>Actinomycetota</taxon>
        <taxon>Actinomycetes</taxon>
        <taxon>Actinomycetes incertae sedis</taxon>
        <taxon>Halopolyspora</taxon>
    </lineage>
</organism>
<dbReference type="InterPro" id="IPR047659">
    <property type="entry name" value="T7SS_assoc"/>
</dbReference>
<feature type="domain" description="SseB protein N-terminal" evidence="2">
    <location>
        <begin position="86"/>
        <end position="181"/>
    </location>
</feature>
<sequence length="194" mass="21193">MSQQPERPPGPPITEEMREQARQTPDSWLYIVDPGYQESGENIPPEGVVGAYRIDSEGEIDEEFHHNDEYEPSEQSITMPEPTNELERVLQRVATGEAPEADLPPAVLDSDLLLYAPETDDDAIYAAEMTDGSRLVPACTSVARVPEGWPGYRTVPGSALPELLDGLDLGLNLDEGLRAVIPHSVIMETAASRG</sequence>
<dbReference type="RefSeq" id="WP_114451262.1">
    <property type="nucleotide sequence ID" value="NZ_QPJC01000001.1"/>
</dbReference>
<feature type="region of interest" description="Disordered" evidence="1">
    <location>
        <begin position="1"/>
        <end position="26"/>
    </location>
</feature>